<organism evidence="2 3">
    <name type="scientific">Babesia ovis</name>
    <dbReference type="NCBI Taxonomy" id="5869"/>
    <lineage>
        <taxon>Eukaryota</taxon>
        <taxon>Sar</taxon>
        <taxon>Alveolata</taxon>
        <taxon>Apicomplexa</taxon>
        <taxon>Aconoidasida</taxon>
        <taxon>Piroplasmida</taxon>
        <taxon>Babesiidae</taxon>
        <taxon>Babesia</taxon>
    </lineage>
</organism>
<keyword evidence="3" id="KW-1185">Reference proteome</keyword>
<dbReference type="OrthoDB" id="74703at2759"/>
<evidence type="ECO:0000313" key="3">
    <source>
        <dbReference type="Proteomes" id="UP001057455"/>
    </source>
</evidence>
<evidence type="ECO:0000313" key="2">
    <source>
        <dbReference type="EMBL" id="GFE55515.1"/>
    </source>
</evidence>
<name>A0A9W5WVX2_BABOV</name>
<protein>
    <submittedName>
        <fullName evidence="2">Uncharacterized protein</fullName>
    </submittedName>
</protein>
<dbReference type="Proteomes" id="UP001057455">
    <property type="component" value="Unassembled WGS sequence"/>
</dbReference>
<evidence type="ECO:0000256" key="1">
    <source>
        <dbReference type="SAM" id="MobiDB-lite"/>
    </source>
</evidence>
<dbReference type="EMBL" id="BLIY01000022">
    <property type="protein sequence ID" value="GFE55515.1"/>
    <property type="molecule type" value="Genomic_DNA"/>
</dbReference>
<accession>A0A9W5WVX2</accession>
<dbReference type="AlphaFoldDB" id="A0A9W5WVX2"/>
<sequence>MGDYEVHPRGDGRLNGIKYDSDEDGYTQGTAMESEADEMTQEVPESQMDDRESQMDEGDDIQMGQYSKVRTDMDVLVAKLLSRWWYVLPEWPPANYNYREQLEKKMLKCYPVTEFEDHENVDSNGYKKCYQLSAFPGVFRDFKGVAHDLRPIEGKPCYNNMIQKSREELIQLIKTAINKQISLLSNSPYDESALIERLKEVGDSPYSANSIQELAELK</sequence>
<reference evidence="2" key="1">
    <citation type="submission" date="2019-12" db="EMBL/GenBank/DDBJ databases">
        <title>Genome sequence of Babesia ovis.</title>
        <authorList>
            <person name="Yamagishi J."/>
            <person name="Sevinc F."/>
            <person name="Xuan X."/>
        </authorList>
    </citation>
    <scope>NUCLEOTIDE SEQUENCE</scope>
    <source>
        <strain evidence="2">Selcuk</strain>
    </source>
</reference>
<proteinExistence type="predicted"/>
<feature type="compositionally biased region" description="Basic and acidic residues" evidence="1">
    <location>
        <begin position="1"/>
        <end position="12"/>
    </location>
</feature>
<feature type="region of interest" description="Disordered" evidence="1">
    <location>
        <begin position="1"/>
        <end position="57"/>
    </location>
</feature>
<comment type="caution">
    <text evidence="2">The sequence shown here is derived from an EMBL/GenBank/DDBJ whole genome shotgun (WGS) entry which is preliminary data.</text>
</comment>
<gene>
    <name evidence="2" type="ORF">BaOVIS_029190</name>
</gene>